<dbReference type="Pfam" id="PF01339">
    <property type="entry name" value="CheB_methylest"/>
    <property type="match status" value="1"/>
</dbReference>
<dbReference type="EMBL" id="JBHUHV010000058">
    <property type="protein sequence ID" value="MFD2068896.1"/>
    <property type="molecule type" value="Genomic_DNA"/>
</dbReference>
<keyword evidence="1 4" id="KW-0378">Hydrolase</keyword>
<sequence>MEATPELIVIGGSWGGIQASLSILKGLPANYKIPIVLVLHRLRSMEGELQHIYEKKLALKVEEIEEKEEIKACHVYLAPANYHVLIEKDRTFSLDVSELENYSRPSIDVTFTSAVEVFDENMIGILLSGANKDGSSGLQAIRNAGGITIIQDPEEAEVSTMPLSALELVPDCKIMKLERIQEFLNSLA</sequence>
<reference evidence="7" key="1">
    <citation type="journal article" date="2019" name="Int. J. Syst. Evol. Microbiol.">
        <title>The Global Catalogue of Microorganisms (GCM) 10K type strain sequencing project: providing services to taxonomists for standard genome sequencing and annotation.</title>
        <authorList>
            <consortium name="The Broad Institute Genomics Platform"/>
            <consortium name="The Broad Institute Genome Sequencing Center for Infectious Disease"/>
            <person name="Wu L."/>
            <person name="Ma J."/>
        </authorList>
    </citation>
    <scope>NUCLEOTIDE SEQUENCE [LARGE SCALE GENOMIC DNA]</scope>
    <source>
        <strain evidence="7">JCM 16545</strain>
    </source>
</reference>
<evidence type="ECO:0000256" key="2">
    <source>
        <dbReference type="ARBA" id="ARBA00039140"/>
    </source>
</evidence>
<feature type="active site" evidence="4">
    <location>
        <position position="133"/>
    </location>
</feature>
<keyword evidence="7" id="KW-1185">Reference proteome</keyword>
<dbReference type="PANTHER" id="PTHR42872:SF3">
    <property type="entry name" value="PROTEIN-GLUTAMATE METHYLESTERASE_PROTEIN-GLUTAMINE GLUTAMINASE 1"/>
    <property type="match status" value="1"/>
</dbReference>
<keyword evidence="4" id="KW-0145">Chemotaxis</keyword>
<feature type="active site" evidence="4">
    <location>
        <position position="13"/>
    </location>
</feature>
<comment type="catalytic activity">
    <reaction evidence="3">
        <text>[protein]-L-glutamate 5-O-methyl ester + H2O = L-glutamyl-[protein] + methanol + H(+)</text>
        <dbReference type="Rhea" id="RHEA:23236"/>
        <dbReference type="Rhea" id="RHEA-COMP:10208"/>
        <dbReference type="Rhea" id="RHEA-COMP:10311"/>
        <dbReference type="ChEBI" id="CHEBI:15377"/>
        <dbReference type="ChEBI" id="CHEBI:15378"/>
        <dbReference type="ChEBI" id="CHEBI:17790"/>
        <dbReference type="ChEBI" id="CHEBI:29973"/>
        <dbReference type="ChEBI" id="CHEBI:82795"/>
        <dbReference type="EC" id="3.1.1.61"/>
    </reaction>
</comment>
<gene>
    <name evidence="6" type="ORF">ACFSKU_18550</name>
</gene>
<protein>
    <recommendedName>
        <fullName evidence="2">protein-glutamate methylesterase</fullName>
        <ecNumber evidence="2">3.1.1.61</ecNumber>
    </recommendedName>
</protein>
<dbReference type="CDD" id="cd16433">
    <property type="entry name" value="CheB"/>
    <property type="match status" value="1"/>
</dbReference>
<accession>A0ABW4X2X3</accession>
<evidence type="ECO:0000313" key="6">
    <source>
        <dbReference type="EMBL" id="MFD2068896.1"/>
    </source>
</evidence>
<dbReference type="Proteomes" id="UP001597369">
    <property type="component" value="Unassembled WGS sequence"/>
</dbReference>
<evidence type="ECO:0000313" key="7">
    <source>
        <dbReference type="Proteomes" id="UP001597369"/>
    </source>
</evidence>
<name>A0ABW4X2X3_9BACT</name>
<organism evidence="6 7">
    <name type="scientific">Pontibacter silvestris</name>
    <dbReference type="NCBI Taxonomy" id="2305183"/>
    <lineage>
        <taxon>Bacteria</taxon>
        <taxon>Pseudomonadati</taxon>
        <taxon>Bacteroidota</taxon>
        <taxon>Cytophagia</taxon>
        <taxon>Cytophagales</taxon>
        <taxon>Hymenobacteraceae</taxon>
        <taxon>Pontibacter</taxon>
    </lineage>
</organism>
<evidence type="ECO:0000259" key="5">
    <source>
        <dbReference type="PROSITE" id="PS50122"/>
    </source>
</evidence>
<evidence type="ECO:0000256" key="3">
    <source>
        <dbReference type="ARBA" id="ARBA00048267"/>
    </source>
</evidence>
<dbReference type="PANTHER" id="PTHR42872">
    <property type="entry name" value="PROTEIN-GLUTAMATE METHYLESTERASE/PROTEIN-GLUTAMINE GLUTAMINASE"/>
    <property type="match status" value="1"/>
</dbReference>
<dbReference type="RefSeq" id="WP_229957730.1">
    <property type="nucleotide sequence ID" value="NZ_JAJJWI010000001.1"/>
</dbReference>
<dbReference type="Gene3D" id="3.40.50.180">
    <property type="entry name" value="Methylesterase CheB, C-terminal domain"/>
    <property type="match status" value="1"/>
</dbReference>
<dbReference type="PROSITE" id="PS50122">
    <property type="entry name" value="CHEB"/>
    <property type="match status" value="1"/>
</dbReference>
<feature type="active site" evidence="4">
    <location>
        <position position="40"/>
    </location>
</feature>
<dbReference type="SUPFAM" id="SSF52738">
    <property type="entry name" value="Methylesterase CheB, C-terminal domain"/>
    <property type="match status" value="1"/>
</dbReference>
<proteinExistence type="predicted"/>
<evidence type="ECO:0000256" key="1">
    <source>
        <dbReference type="ARBA" id="ARBA00022801"/>
    </source>
</evidence>
<dbReference type="InterPro" id="IPR035909">
    <property type="entry name" value="CheB_C"/>
</dbReference>
<dbReference type="InterPro" id="IPR000673">
    <property type="entry name" value="Sig_transdc_resp-reg_Me-estase"/>
</dbReference>
<feature type="domain" description="CheB-type methylesterase" evidence="5">
    <location>
        <begin position="1"/>
        <end position="188"/>
    </location>
</feature>
<dbReference type="EC" id="3.1.1.61" evidence="2"/>
<evidence type="ECO:0000256" key="4">
    <source>
        <dbReference type="PROSITE-ProRule" id="PRU00050"/>
    </source>
</evidence>
<comment type="caution">
    <text evidence="6">The sequence shown here is derived from an EMBL/GenBank/DDBJ whole genome shotgun (WGS) entry which is preliminary data.</text>
</comment>